<sequence>MAPSTTKSDDKPQFNARELEVIAKAWTCISEVKNGVPVIDATKLAERGPYASADSARHVWRPIQKKLIAIAGAGSDVTTPTPTPGKGRGRKRKTDAADTETPTKKPRARKNTKAPAEKDVDEDDHLTDGEA</sequence>
<reference evidence="1 2" key="1">
    <citation type="journal article" date="2022" name="New Phytol.">
        <title>Ecological generalism drives hyperdiversity of secondary metabolite gene clusters in xylarialean endophytes.</title>
        <authorList>
            <person name="Franco M.E.E."/>
            <person name="Wisecaver J.H."/>
            <person name="Arnold A.E."/>
            <person name="Ju Y.M."/>
            <person name="Slot J.C."/>
            <person name="Ahrendt S."/>
            <person name="Moore L.P."/>
            <person name="Eastman K.E."/>
            <person name="Scott K."/>
            <person name="Konkel Z."/>
            <person name="Mondo S.J."/>
            <person name="Kuo A."/>
            <person name="Hayes R.D."/>
            <person name="Haridas S."/>
            <person name="Andreopoulos B."/>
            <person name="Riley R."/>
            <person name="LaButti K."/>
            <person name="Pangilinan J."/>
            <person name="Lipzen A."/>
            <person name="Amirebrahimi M."/>
            <person name="Yan J."/>
            <person name="Adam C."/>
            <person name="Keymanesh K."/>
            <person name="Ng V."/>
            <person name="Louie K."/>
            <person name="Northen T."/>
            <person name="Drula E."/>
            <person name="Henrissat B."/>
            <person name="Hsieh H.M."/>
            <person name="Youens-Clark K."/>
            <person name="Lutzoni F."/>
            <person name="Miadlikowska J."/>
            <person name="Eastwood D.C."/>
            <person name="Hamelin R.C."/>
            <person name="Grigoriev I.V."/>
            <person name="U'Ren J.M."/>
        </authorList>
    </citation>
    <scope>NUCLEOTIDE SEQUENCE [LARGE SCALE GENOMIC DNA]</scope>
    <source>
        <strain evidence="1 2">ER1909</strain>
    </source>
</reference>
<gene>
    <name evidence="1" type="ORF">F4821DRAFT_226588</name>
</gene>
<protein>
    <submittedName>
        <fullName evidence="1">Uncharacterized protein</fullName>
    </submittedName>
</protein>
<proteinExistence type="predicted"/>
<organism evidence="1 2">
    <name type="scientific">Hypoxylon rubiginosum</name>
    <dbReference type="NCBI Taxonomy" id="110542"/>
    <lineage>
        <taxon>Eukaryota</taxon>
        <taxon>Fungi</taxon>
        <taxon>Dikarya</taxon>
        <taxon>Ascomycota</taxon>
        <taxon>Pezizomycotina</taxon>
        <taxon>Sordariomycetes</taxon>
        <taxon>Xylariomycetidae</taxon>
        <taxon>Xylariales</taxon>
        <taxon>Hypoxylaceae</taxon>
        <taxon>Hypoxylon</taxon>
    </lineage>
</organism>
<name>A0ACC0DHH9_9PEZI</name>
<accession>A0ACC0DHH9</accession>
<dbReference type="EMBL" id="MU394286">
    <property type="protein sequence ID" value="KAI6091660.1"/>
    <property type="molecule type" value="Genomic_DNA"/>
</dbReference>
<comment type="caution">
    <text evidence="1">The sequence shown here is derived from an EMBL/GenBank/DDBJ whole genome shotgun (WGS) entry which is preliminary data.</text>
</comment>
<evidence type="ECO:0000313" key="2">
    <source>
        <dbReference type="Proteomes" id="UP001497680"/>
    </source>
</evidence>
<keyword evidence="2" id="KW-1185">Reference proteome</keyword>
<evidence type="ECO:0000313" key="1">
    <source>
        <dbReference type="EMBL" id="KAI6091660.1"/>
    </source>
</evidence>
<dbReference type="Proteomes" id="UP001497680">
    <property type="component" value="Unassembled WGS sequence"/>
</dbReference>